<evidence type="ECO:0000256" key="1">
    <source>
        <dbReference type="ARBA" id="ARBA00022676"/>
    </source>
</evidence>
<dbReference type="EMBL" id="JAZAQF010000030">
    <property type="protein sequence ID" value="MFG3817232.1"/>
    <property type="molecule type" value="Genomic_DNA"/>
</dbReference>
<protein>
    <submittedName>
        <fullName evidence="6">Glycosyltransferase 61 family protein</fullName>
    </submittedName>
</protein>
<evidence type="ECO:0000313" key="6">
    <source>
        <dbReference type="EMBL" id="MFG3817232.1"/>
    </source>
</evidence>
<dbReference type="InterPro" id="IPR011990">
    <property type="entry name" value="TPR-like_helical_dom_sf"/>
</dbReference>
<evidence type="ECO:0000259" key="5">
    <source>
        <dbReference type="Pfam" id="PF04577"/>
    </source>
</evidence>
<keyword evidence="4" id="KW-0802">TPR repeat</keyword>
<dbReference type="Proteomes" id="UP001604335">
    <property type="component" value="Unassembled WGS sequence"/>
</dbReference>
<evidence type="ECO:0000256" key="3">
    <source>
        <dbReference type="ARBA" id="ARBA00023180"/>
    </source>
</evidence>
<evidence type="ECO:0000313" key="7">
    <source>
        <dbReference type="Proteomes" id="UP001604335"/>
    </source>
</evidence>
<feature type="repeat" description="TPR" evidence="4">
    <location>
        <begin position="40"/>
        <end position="73"/>
    </location>
</feature>
<evidence type="ECO:0000256" key="2">
    <source>
        <dbReference type="ARBA" id="ARBA00022679"/>
    </source>
</evidence>
<dbReference type="InterPro" id="IPR007657">
    <property type="entry name" value="Glycosyltransferase_61"/>
</dbReference>
<dbReference type="Pfam" id="PF04577">
    <property type="entry name" value="Glyco_transf_61"/>
    <property type="match status" value="1"/>
</dbReference>
<dbReference type="PANTHER" id="PTHR20961">
    <property type="entry name" value="GLYCOSYLTRANSFERASE"/>
    <property type="match status" value="1"/>
</dbReference>
<accession>A0ABW7C8X5</accession>
<dbReference type="Gene3D" id="1.25.40.10">
    <property type="entry name" value="Tetratricopeptide repeat domain"/>
    <property type="match status" value="1"/>
</dbReference>
<feature type="domain" description="Glycosyltransferase 61 catalytic" evidence="5">
    <location>
        <begin position="335"/>
        <end position="514"/>
    </location>
</feature>
<keyword evidence="2" id="KW-0808">Transferase</keyword>
<dbReference type="InterPro" id="IPR049625">
    <property type="entry name" value="Glyco_transf_61_cat"/>
</dbReference>
<dbReference type="SMART" id="SM00028">
    <property type="entry name" value="TPR"/>
    <property type="match status" value="4"/>
</dbReference>
<comment type="caution">
    <text evidence="6">The sequence shown here is derived from an EMBL/GenBank/DDBJ whole genome shotgun (WGS) entry which is preliminary data.</text>
</comment>
<reference evidence="7" key="1">
    <citation type="journal article" date="2024" name="Algal Res.">
        <title>Biochemical, toxicological and genomic investigation of a high-biomass producing Limnothrix strain isolated from Italian shallow drinking water reservoir.</title>
        <authorList>
            <person name="Simonazzi M."/>
            <person name="Shishido T.K."/>
            <person name="Delbaje E."/>
            <person name="Wahlsten M."/>
            <person name="Fewer D.P."/>
            <person name="Sivonen K."/>
            <person name="Pezzolesi L."/>
            <person name="Pistocchi R."/>
        </authorList>
    </citation>
    <scope>NUCLEOTIDE SEQUENCE [LARGE SCALE GENOMIC DNA]</scope>
    <source>
        <strain evidence="7">LRLZ20PSL1</strain>
    </source>
</reference>
<feature type="repeat" description="TPR" evidence="4">
    <location>
        <begin position="74"/>
        <end position="107"/>
    </location>
</feature>
<dbReference type="InterPro" id="IPR019734">
    <property type="entry name" value="TPR_rpt"/>
</dbReference>
<keyword evidence="1" id="KW-0328">Glycosyltransferase</keyword>
<gene>
    <name evidence="6" type="ORF">VPK24_06245</name>
</gene>
<dbReference type="Pfam" id="PF13181">
    <property type="entry name" value="TPR_8"/>
    <property type="match status" value="1"/>
</dbReference>
<keyword evidence="7" id="KW-1185">Reference proteome</keyword>
<dbReference type="RefSeq" id="WP_393011415.1">
    <property type="nucleotide sequence ID" value="NZ_JAZAQF010000030.1"/>
</dbReference>
<organism evidence="6 7">
    <name type="scientific">Limnothrix redekei LRLZ20PSL1</name>
    <dbReference type="NCBI Taxonomy" id="3112953"/>
    <lineage>
        <taxon>Bacteria</taxon>
        <taxon>Bacillati</taxon>
        <taxon>Cyanobacteriota</taxon>
        <taxon>Cyanophyceae</taxon>
        <taxon>Pseudanabaenales</taxon>
        <taxon>Pseudanabaenaceae</taxon>
        <taxon>Limnothrix</taxon>
    </lineage>
</organism>
<evidence type="ECO:0000256" key="4">
    <source>
        <dbReference type="PROSITE-ProRule" id="PRU00339"/>
    </source>
</evidence>
<dbReference type="PROSITE" id="PS50005">
    <property type="entry name" value="TPR"/>
    <property type="match status" value="2"/>
</dbReference>
<proteinExistence type="predicted"/>
<keyword evidence="3" id="KW-0325">Glycoprotein</keyword>
<dbReference type="SUPFAM" id="SSF48452">
    <property type="entry name" value="TPR-like"/>
    <property type="match status" value="1"/>
</dbReference>
<sequence>MSQQTLDEIEQQAQAAFERGDWIAAIAACRRWIAEEPERPDGYRALGLVLAACEQPMAAIAAWQRAIALDPQDCDLWVRLARLHGDLNQGEAAIAAYDRAIDLAPHRPDLHLAWIRSAIELEQDGWAIERLKALYLSHPLAIDETVIRELADRWSALDRSRSILTHTLTLLQADPRLWPFYGLLGHLLQAINRPREATDCFNRAIPATVVRDFSPHRPFCEIIAAAHPAVCLESITLATQAKGMVLPPPQTIGPNDYPLWRDDQADDLNPYLAWVTGGRVWSDWSNTVVMGPDGRLLDDLSGHSAALVAASQTLPPCESLSGTVAFLPIAGGTNYFHWMIDFLPRFELLRCSAKGLTEIDWFVVFSRSLAPFQRETLDWLGIPADKTIESAWQPHLTADRLVVPSIACRYGNWKPPRWGCQFLRDRFAGLGEGAAPDWGSDRLYISRRDANYRRVANEEALLAVLEPLGFQTVTLSRLSLTDQIALFQRAKVIVAPHGAGLVNLVFCTPETCVIELFSPKSVPGLFWVISHYMHLHYGYLLGADPEGLGLSSEQSRAVANHEDIWVEVADLVQLLDRLGALT</sequence>
<name>A0ABW7C8X5_9CYAN</name>